<evidence type="ECO:0000256" key="1">
    <source>
        <dbReference type="ARBA" id="ARBA00004496"/>
    </source>
</evidence>
<keyword evidence="4" id="KW-0507">mRNA processing</keyword>
<dbReference type="GO" id="GO:0008047">
    <property type="term" value="F:enzyme activator activity"/>
    <property type="evidence" value="ECO:0007669"/>
    <property type="project" value="InterPro"/>
</dbReference>
<dbReference type="EnsemblProtists" id="EKX47043">
    <property type="protein sequence ID" value="EKX47043"/>
    <property type="gene ID" value="GUITHDRAFT_152140"/>
</dbReference>
<dbReference type="Pfam" id="PF06058">
    <property type="entry name" value="DCP1"/>
    <property type="match status" value="1"/>
</dbReference>
<comment type="subcellular location">
    <subcellularLocation>
        <location evidence="1">Cytoplasm</location>
    </subcellularLocation>
</comment>
<dbReference type="InterPro" id="IPR010334">
    <property type="entry name" value="Dcp1"/>
</dbReference>
<evidence type="ECO:0000256" key="2">
    <source>
        <dbReference type="ARBA" id="ARBA00008778"/>
    </source>
</evidence>
<dbReference type="GeneID" id="17303918"/>
<evidence type="ECO:0008006" key="8">
    <source>
        <dbReference type="Google" id="ProtNLM"/>
    </source>
</evidence>
<dbReference type="SUPFAM" id="SSF50729">
    <property type="entry name" value="PH domain-like"/>
    <property type="match status" value="1"/>
</dbReference>
<keyword evidence="3" id="KW-0963">Cytoplasm</keyword>
<comment type="similarity">
    <text evidence="2">Belongs to the DCP1 family.</text>
</comment>
<gene>
    <name evidence="5" type="ORF">GUITHDRAFT_152140</name>
</gene>
<dbReference type="OMA" id="YRNANCE"/>
<reference evidence="5 7" key="1">
    <citation type="journal article" date="2012" name="Nature">
        <title>Algal genomes reveal evolutionary mosaicism and the fate of nucleomorphs.</title>
        <authorList>
            <consortium name="DOE Joint Genome Institute"/>
            <person name="Curtis B.A."/>
            <person name="Tanifuji G."/>
            <person name="Burki F."/>
            <person name="Gruber A."/>
            <person name="Irimia M."/>
            <person name="Maruyama S."/>
            <person name="Arias M.C."/>
            <person name="Ball S.G."/>
            <person name="Gile G.H."/>
            <person name="Hirakawa Y."/>
            <person name="Hopkins J.F."/>
            <person name="Kuo A."/>
            <person name="Rensing S.A."/>
            <person name="Schmutz J."/>
            <person name="Symeonidi A."/>
            <person name="Elias M."/>
            <person name="Eveleigh R.J."/>
            <person name="Herman E.K."/>
            <person name="Klute M.J."/>
            <person name="Nakayama T."/>
            <person name="Obornik M."/>
            <person name="Reyes-Prieto A."/>
            <person name="Armbrust E.V."/>
            <person name="Aves S.J."/>
            <person name="Beiko R.G."/>
            <person name="Coutinho P."/>
            <person name="Dacks J.B."/>
            <person name="Durnford D.G."/>
            <person name="Fast N.M."/>
            <person name="Green B.R."/>
            <person name="Grisdale C.J."/>
            <person name="Hempel F."/>
            <person name="Henrissat B."/>
            <person name="Hoppner M.P."/>
            <person name="Ishida K."/>
            <person name="Kim E."/>
            <person name="Koreny L."/>
            <person name="Kroth P.G."/>
            <person name="Liu Y."/>
            <person name="Malik S.B."/>
            <person name="Maier U.G."/>
            <person name="McRose D."/>
            <person name="Mock T."/>
            <person name="Neilson J.A."/>
            <person name="Onodera N.T."/>
            <person name="Poole A.M."/>
            <person name="Pritham E.J."/>
            <person name="Richards T.A."/>
            <person name="Rocap G."/>
            <person name="Roy S.W."/>
            <person name="Sarai C."/>
            <person name="Schaack S."/>
            <person name="Shirato S."/>
            <person name="Slamovits C.H."/>
            <person name="Spencer D.F."/>
            <person name="Suzuki S."/>
            <person name="Worden A.Z."/>
            <person name="Zauner S."/>
            <person name="Barry K."/>
            <person name="Bell C."/>
            <person name="Bharti A.K."/>
            <person name="Crow J.A."/>
            <person name="Grimwood J."/>
            <person name="Kramer R."/>
            <person name="Lindquist E."/>
            <person name="Lucas S."/>
            <person name="Salamov A."/>
            <person name="McFadden G.I."/>
            <person name="Lane C.E."/>
            <person name="Keeling P.J."/>
            <person name="Gray M.W."/>
            <person name="Grigoriev I.V."/>
            <person name="Archibald J.M."/>
        </authorList>
    </citation>
    <scope>NUCLEOTIDE SEQUENCE</scope>
    <source>
        <strain evidence="5 7">CCMP2712</strain>
    </source>
</reference>
<dbReference type="InterPro" id="IPR011993">
    <property type="entry name" value="PH-like_dom_sf"/>
</dbReference>
<evidence type="ECO:0000256" key="4">
    <source>
        <dbReference type="ARBA" id="ARBA00022664"/>
    </source>
</evidence>
<evidence type="ECO:0000313" key="7">
    <source>
        <dbReference type="Proteomes" id="UP000011087"/>
    </source>
</evidence>
<dbReference type="PaxDb" id="55529-EKX47043"/>
<dbReference type="RefSeq" id="XP_005834023.1">
    <property type="nucleotide sequence ID" value="XM_005833966.1"/>
</dbReference>
<dbReference type="Gene3D" id="2.30.29.30">
    <property type="entry name" value="Pleckstrin-homology domain (PH domain)/Phosphotyrosine-binding domain (PTB)"/>
    <property type="match status" value="1"/>
</dbReference>
<dbReference type="PANTHER" id="PTHR16290">
    <property type="entry name" value="TRANSCRIPTION FACTOR SMIF DECAPPING ENZYME DCP1"/>
    <property type="match status" value="1"/>
</dbReference>
<dbReference type="PANTHER" id="PTHR16290:SF0">
    <property type="entry name" value="DECAPPING PROTEIN 1, ISOFORM A"/>
    <property type="match status" value="1"/>
</dbReference>
<dbReference type="GO" id="GO:0006397">
    <property type="term" value="P:mRNA processing"/>
    <property type="evidence" value="ECO:0007669"/>
    <property type="project" value="UniProtKB-KW"/>
</dbReference>
<dbReference type="KEGG" id="gtt:GUITHDRAFT_152140"/>
<evidence type="ECO:0000313" key="5">
    <source>
        <dbReference type="EMBL" id="EKX47043.1"/>
    </source>
</evidence>
<reference evidence="6" key="3">
    <citation type="submission" date="2016-03" db="UniProtKB">
        <authorList>
            <consortium name="EnsemblProtists"/>
        </authorList>
    </citation>
    <scope>IDENTIFICATION</scope>
</reference>
<dbReference type="STRING" id="905079.L1JES3"/>
<proteinExistence type="inferred from homology"/>
<dbReference type="HOGENOM" id="CLU_2077572_0_0_1"/>
<dbReference type="GO" id="GO:0031087">
    <property type="term" value="P:deadenylation-independent decapping of nuclear-transcribed mRNA"/>
    <property type="evidence" value="ECO:0007669"/>
    <property type="project" value="TreeGrafter"/>
</dbReference>
<accession>L1JES3</accession>
<name>L1JES3_GUITC</name>
<dbReference type="EMBL" id="JH992991">
    <property type="protein sequence ID" value="EKX47043.1"/>
    <property type="molecule type" value="Genomic_DNA"/>
</dbReference>
<organism evidence="5">
    <name type="scientific">Guillardia theta (strain CCMP2712)</name>
    <name type="common">Cryptophyte</name>
    <dbReference type="NCBI Taxonomy" id="905079"/>
    <lineage>
        <taxon>Eukaryota</taxon>
        <taxon>Cryptophyceae</taxon>
        <taxon>Pyrenomonadales</taxon>
        <taxon>Geminigeraceae</taxon>
        <taxon>Guillardia</taxon>
    </lineage>
</organism>
<dbReference type="GO" id="GO:0003729">
    <property type="term" value="F:mRNA binding"/>
    <property type="evidence" value="ECO:0007669"/>
    <property type="project" value="TreeGrafter"/>
</dbReference>
<evidence type="ECO:0000256" key="3">
    <source>
        <dbReference type="ARBA" id="ARBA00022490"/>
    </source>
</evidence>
<dbReference type="eggNOG" id="KOG2868">
    <property type="taxonomic scope" value="Eukaryota"/>
</dbReference>
<dbReference type="OrthoDB" id="440673at2759"/>
<sequence>MAKGKRTESPLDAQRRATEEQRTAMNLTVLQRMDPEVMEVLEMSRHVVLYAFDCAGQSWSKLDVEGSMFVVRKRRAFSCIILNRSGLENFVQDIGTYTMVQIEGPYLMCTNSTNNQVV</sequence>
<dbReference type="AlphaFoldDB" id="L1JES3"/>
<evidence type="ECO:0000313" key="6">
    <source>
        <dbReference type="EnsemblProtists" id="EKX47043"/>
    </source>
</evidence>
<keyword evidence="7" id="KW-1185">Reference proteome</keyword>
<protein>
    <recommendedName>
        <fullName evidence="8">mRNA-decapping enzyme-like protein</fullName>
    </recommendedName>
</protein>
<dbReference type="Proteomes" id="UP000011087">
    <property type="component" value="Unassembled WGS sequence"/>
</dbReference>
<dbReference type="GO" id="GO:0000290">
    <property type="term" value="P:deadenylation-dependent decapping of nuclear-transcribed mRNA"/>
    <property type="evidence" value="ECO:0007669"/>
    <property type="project" value="InterPro"/>
</dbReference>
<dbReference type="GO" id="GO:0000932">
    <property type="term" value="C:P-body"/>
    <property type="evidence" value="ECO:0007669"/>
    <property type="project" value="TreeGrafter"/>
</dbReference>
<reference evidence="7" key="2">
    <citation type="submission" date="2012-11" db="EMBL/GenBank/DDBJ databases">
        <authorList>
            <person name="Kuo A."/>
            <person name="Curtis B.A."/>
            <person name="Tanifuji G."/>
            <person name="Burki F."/>
            <person name="Gruber A."/>
            <person name="Irimia M."/>
            <person name="Maruyama S."/>
            <person name="Arias M.C."/>
            <person name="Ball S.G."/>
            <person name="Gile G.H."/>
            <person name="Hirakawa Y."/>
            <person name="Hopkins J.F."/>
            <person name="Rensing S.A."/>
            <person name="Schmutz J."/>
            <person name="Symeonidi A."/>
            <person name="Elias M."/>
            <person name="Eveleigh R.J."/>
            <person name="Herman E.K."/>
            <person name="Klute M.J."/>
            <person name="Nakayama T."/>
            <person name="Obornik M."/>
            <person name="Reyes-Prieto A."/>
            <person name="Armbrust E.V."/>
            <person name="Aves S.J."/>
            <person name="Beiko R.G."/>
            <person name="Coutinho P."/>
            <person name="Dacks J.B."/>
            <person name="Durnford D.G."/>
            <person name="Fast N.M."/>
            <person name="Green B.R."/>
            <person name="Grisdale C."/>
            <person name="Hempe F."/>
            <person name="Henrissat B."/>
            <person name="Hoppner M.P."/>
            <person name="Ishida K.-I."/>
            <person name="Kim E."/>
            <person name="Koreny L."/>
            <person name="Kroth P.G."/>
            <person name="Liu Y."/>
            <person name="Malik S.-B."/>
            <person name="Maier U.G."/>
            <person name="McRose D."/>
            <person name="Mock T."/>
            <person name="Neilson J.A."/>
            <person name="Onodera N.T."/>
            <person name="Poole A.M."/>
            <person name="Pritham E.J."/>
            <person name="Richards T.A."/>
            <person name="Rocap G."/>
            <person name="Roy S.W."/>
            <person name="Sarai C."/>
            <person name="Schaack S."/>
            <person name="Shirato S."/>
            <person name="Slamovits C.H."/>
            <person name="Spencer D.F."/>
            <person name="Suzuki S."/>
            <person name="Worden A.Z."/>
            <person name="Zauner S."/>
            <person name="Barry K."/>
            <person name="Bell C."/>
            <person name="Bharti A.K."/>
            <person name="Crow J.A."/>
            <person name="Grimwood J."/>
            <person name="Kramer R."/>
            <person name="Lindquist E."/>
            <person name="Lucas S."/>
            <person name="Salamov A."/>
            <person name="McFadden G.I."/>
            <person name="Lane C.E."/>
            <person name="Keeling P.J."/>
            <person name="Gray M.W."/>
            <person name="Grigoriev I.V."/>
            <person name="Archibald J.M."/>
        </authorList>
    </citation>
    <scope>NUCLEOTIDE SEQUENCE</scope>
    <source>
        <strain evidence="7">CCMP2712</strain>
    </source>
</reference>